<dbReference type="Pfam" id="PF00028">
    <property type="entry name" value="Cadherin"/>
    <property type="match status" value="1"/>
</dbReference>
<dbReference type="Gene3D" id="2.60.40.60">
    <property type="entry name" value="Cadherins"/>
    <property type="match status" value="1"/>
</dbReference>
<evidence type="ECO:0000256" key="2">
    <source>
        <dbReference type="ARBA" id="ARBA00022692"/>
    </source>
</evidence>
<keyword evidence="5" id="KW-0130">Cell adhesion</keyword>
<feature type="non-terminal residue" evidence="11">
    <location>
        <position position="108"/>
    </location>
</feature>
<dbReference type="PROSITE" id="PS50268">
    <property type="entry name" value="CADHERIN_2"/>
    <property type="match status" value="1"/>
</dbReference>
<evidence type="ECO:0000259" key="10">
    <source>
        <dbReference type="PROSITE" id="PS50268"/>
    </source>
</evidence>
<keyword evidence="4 8" id="KW-0106">Calcium</keyword>
<keyword evidence="7" id="KW-0472">Membrane</keyword>
<name>A0A1B6J6U1_9HEMI</name>
<keyword evidence="6" id="KW-1133">Transmembrane helix</keyword>
<feature type="non-terminal residue" evidence="11">
    <location>
        <position position="1"/>
    </location>
</feature>
<protein>
    <recommendedName>
        <fullName evidence="10">Cadherin domain-containing protein</fullName>
    </recommendedName>
</protein>
<dbReference type="GO" id="GO:0005509">
    <property type="term" value="F:calcium ion binding"/>
    <property type="evidence" value="ECO:0007669"/>
    <property type="project" value="UniProtKB-UniRule"/>
</dbReference>
<evidence type="ECO:0000256" key="9">
    <source>
        <dbReference type="SAM" id="MobiDB-lite"/>
    </source>
</evidence>
<evidence type="ECO:0000256" key="5">
    <source>
        <dbReference type="ARBA" id="ARBA00022889"/>
    </source>
</evidence>
<dbReference type="AlphaFoldDB" id="A0A1B6J6U1"/>
<accession>A0A1B6J6U1</accession>
<reference evidence="11" key="1">
    <citation type="submission" date="2015-11" db="EMBL/GenBank/DDBJ databases">
        <title>De novo transcriptome assembly of four potential Pierce s Disease insect vectors from Arizona vineyards.</title>
        <authorList>
            <person name="Tassone E.E."/>
        </authorList>
    </citation>
    <scope>NUCLEOTIDE SEQUENCE</scope>
</reference>
<dbReference type="InterPro" id="IPR015919">
    <property type="entry name" value="Cadherin-like_sf"/>
</dbReference>
<organism evidence="11">
    <name type="scientific">Homalodisca liturata</name>
    <dbReference type="NCBI Taxonomy" id="320908"/>
    <lineage>
        <taxon>Eukaryota</taxon>
        <taxon>Metazoa</taxon>
        <taxon>Ecdysozoa</taxon>
        <taxon>Arthropoda</taxon>
        <taxon>Hexapoda</taxon>
        <taxon>Insecta</taxon>
        <taxon>Pterygota</taxon>
        <taxon>Neoptera</taxon>
        <taxon>Paraneoptera</taxon>
        <taxon>Hemiptera</taxon>
        <taxon>Auchenorrhyncha</taxon>
        <taxon>Membracoidea</taxon>
        <taxon>Cicadellidae</taxon>
        <taxon>Cicadellinae</taxon>
        <taxon>Proconiini</taxon>
        <taxon>Homalodisca</taxon>
    </lineage>
</organism>
<dbReference type="PANTHER" id="PTHR24025">
    <property type="entry name" value="DESMOGLEIN FAMILY MEMBER"/>
    <property type="match status" value="1"/>
</dbReference>
<feature type="domain" description="Cadherin" evidence="10">
    <location>
        <begin position="44"/>
        <end position="108"/>
    </location>
</feature>
<feature type="region of interest" description="Disordered" evidence="9">
    <location>
        <begin position="15"/>
        <end position="41"/>
    </location>
</feature>
<dbReference type="CDD" id="cd11304">
    <property type="entry name" value="Cadherin_repeat"/>
    <property type="match status" value="1"/>
</dbReference>
<gene>
    <name evidence="11" type="ORF">g.1131</name>
</gene>
<dbReference type="PANTHER" id="PTHR24025:SF31">
    <property type="entry name" value="NEURAL-CADHERIN"/>
    <property type="match status" value="1"/>
</dbReference>
<proteinExistence type="predicted"/>
<keyword evidence="2" id="KW-0812">Transmembrane</keyword>
<sequence length="108" mass="11764">LGVAKRLTEVLALADKNNGPKSREEDEVTLPNRYGTNSHAPQLISMPNEIQINESVPLGFTVMKVKAVDRDLGYNGKLIFGITAGDVDSTFSINQDTGDIRVTGYLDK</sequence>
<evidence type="ECO:0000256" key="8">
    <source>
        <dbReference type="PROSITE-ProRule" id="PRU00043"/>
    </source>
</evidence>
<evidence type="ECO:0000256" key="4">
    <source>
        <dbReference type="ARBA" id="ARBA00022837"/>
    </source>
</evidence>
<dbReference type="EMBL" id="GECU01012811">
    <property type="protein sequence ID" value="JAS94895.1"/>
    <property type="molecule type" value="Transcribed_RNA"/>
</dbReference>
<evidence type="ECO:0000256" key="6">
    <source>
        <dbReference type="ARBA" id="ARBA00022989"/>
    </source>
</evidence>
<evidence type="ECO:0000313" key="11">
    <source>
        <dbReference type="EMBL" id="JAS94895.1"/>
    </source>
</evidence>
<dbReference type="GO" id="GO:0016020">
    <property type="term" value="C:membrane"/>
    <property type="evidence" value="ECO:0007669"/>
    <property type="project" value="UniProtKB-SubCell"/>
</dbReference>
<comment type="subcellular location">
    <subcellularLocation>
        <location evidence="1">Membrane</location>
    </subcellularLocation>
</comment>
<evidence type="ECO:0000256" key="1">
    <source>
        <dbReference type="ARBA" id="ARBA00004370"/>
    </source>
</evidence>
<evidence type="ECO:0000256" key="3">
    <source>
        <dbReference type="ARBA" id="ARBA00022737"/>
    </source>
</evidence>
<dbReference type="GO" id="GO:0007156">
    <property type="term" value="P:homophilic cell adhesion via plasma membrane adhesion molecules"/>
    <property type="evidence" value="ECO:0007669"/>
    <property type="project" value="InterPro"/>
</dbReference>
<keyword evidence="3" id="KW-0677">Repeat</keyword>
<dbReference type="SUPFAM" id="SSF49313">
    <property type="entry name" value="Cadherin-like"/>
    <property type="match status" value="1"/>
</dbReference>
<evidence type="ECO:0000256" key="7">
    <source>
        <dbReference type="ARBA" id="ARBA00023136"/>
    </source>
</evidence>
<dbReference type="InterPro" id="IPR002126">
    <property type="entry name" value="Cadherin-like_dom"/>
</dbReference>
<dbReference type="GO" id="GO:0005911">
    <property type="term" value="C:cell-cell junction"/>
    <property type="evidence" value="ECO:0007669"/>
    <property type="project" value="TreeGrafter"/>
</dbReference>
<dbReference type="InterPro" id="IPR050971">
    <property type="entry name" value="Cadherin-domain_protein"/>
</dbReference>